<dbReference type="EMBL" id="JACVHF010000023">
    <property type="protein sequence ID" value="MBC9786045.1"/>
    <property type="molecule type" value="Genomic_DNA"/>
</dbReference>
<dbReference type="InterPro" id="IPR028989">
    <property type="entry name" value="RimP_N"/>
</dbReference>
<proteinExistence type="inferred from homology"/>
<accession>A0ABR7T6N3</accession>
<dbReference type="RefSeq" id="WP_188041471.1">
    <property type="nucleotide sequence ID" value="NZ_JACVHF010000023.1"/>
</dbReference>
<dbReference type="InterPro" id="IPR003728">
    <property type="entry name" value="Ribosome_maturation_RimP"/>
</dbReference>
<dbReference type="Gene3D" id="3.30.300.70">
    <property type="entry name" value="RimP-like superfamily, N-terminal"/>
    <property type="match status" value="1"/>
</dbReference>
<dbReference type="Gene3D" id="2.30.30.180">
    <property type="entry name" value="Ribosome maturation factor RimP, C-terminal domain"/>
    <property type="match status" value="1"/>
</dbReference>
<name>A0ABR7T6N3_HELCL</name>
<comment type="similarity">
    <text evidence="3">Belongs to the RimP family.</text>
</comment>
<evidence type="ECO:0000259" key="5">
    <source>
        <dbReference type="Pfam" id="PF17384"/>
    </source>
</evidence>
<dbReference type="Proteomes" id="UP000617402">
    <property type="component" value="Unassembled WGS sequence"/>
</dbReference>
<evidence type="ECO:0000256" key="2">
    <source>
        <dbReference type="ARBA" id="ARBA00022517"/>
    </source>
</evidence>
<dbReference type="Pfam" id="PF02576">
    <property type="entry name" value="RimP_N"/>
    <property type="match status" value="1"/>
</dbReference>
<gene>
    <name evidence="3" type="primary">rimP</name>
    <name evidence="6" type="ORF">H1S01_16305</name>
</gene>
<feature type="domain" description="Ribosome maturation factor RimP C-terminal" evidence="5">
    <location>
        <begin position="89"/>
        <end position="154"/>
    </location>
</feature>
<dbReference type="InterPro" id="IPR036847">
    <property type="entry name" value="RimP_C_sf"/>
</dbReference>
<keyword evidence="2 3" id="KW-0690">Ribosome biogenesis</keyword>
<reference evidence="6 7" key="1">
    <citation type="submission" date="2020-07" db="EMBL/GenBank/DDBJ databases">
        <title>Draft whole-genome sequence of Heliobacterium chlorum DSM 3682, type strain.</title>
        <authorList>
            <person name="Kyndt J.A."/>
            <person name="Meyer T.E."/>
            <person name="Imhoff J.F."/>
        </authorList>
    </citation>
    <scope>NUCLEOTIDE SEQUENCE [LARGE SCALE GENOMIC DNA]</scope>
    <source>
        <strain evidence="6 7">DSM 3682</strain>
    </source>
</reference>
<protein>
    <recommendedName>
        <fullName evidence="3">Ribosome maturation factor RimP</fullName>
    </recommendedName>
</protein>
<feature type="domain" description="Ribosome maturation factor RimP N-terminal" evidence="4">
    <location>
        <begin position="16"/>
        <end position="86"/>
    </location>
</feature>
<dbReference type="Pfam" id="PF17384">
    <property type="entry name" value="DUF150_C"/>
    <property type="match status" value="1"/>
</dbReference>
<evidence type="ECO:0000256" key="3">
    <source>
        <dbReference type="HAMAP-Rule" id="MF_01077"/>
    </source>
</evidence>
<dbReference type="PANTHER" id="PTHR33867:SF1">
    <property type="entry name" value="RIBOSOME MATURATION FACTOR RIMP"/>
    <property type="match status" value="1"/>
</dbReference>
<keyword evidence="1 3" id="KW-0963">Cytoplasm</keyword>
<evidence type="ECO:0000256" key="1">
    <source>
        <dbReference type="ARBA" id="ARBA00022490"/>
    </source>
</evidence>
<dbReference type="SUPFAM" id="SSF75420">
    <property type="entry name" value="YhbC-like, N-terminal domain"/>
    <property type="match status" value="1"/>
</dbReference>
<dbReference type="InterPro" id="IPR028998">
    <property type="entry name" value="RimP_C"/>
</dbReference>
<evidence type="ECO:0000259" key="4">
    <source>
        <dbReference type="Pfam" id="PF02576"/>
    </source>
</evidence>
<keyword evidence="7" id="KW-1185">Reference proteome</keyword>
<dbReference type="SUPFAM" id="SSF74942">
    <property type="entry name" value="YhbC-like, C-terminal domain"/>
    <property type="match status" value="1"/>
</dbReference>
<sequence length="154" mass="17725">MSGKQRIEDRVNAWTQPIVEELKLELVDVEWIKEGGHWFLRVYIDKEGGVEMEDCQEVSRRIDDILDREDPITHAYSLEVSSPGIDRPLKTERDFERFRGEKIRITTFAPVAGSKEHIGELIQKTSEGITIAGDNEEKTIPLDQVSSVRLHFSF</sequence>
<dbReference type="InterPro" id="IPR035956">
    <property type="entry name" value="RimP_N_sf"/>
</dbReference>
<organism evidence="6 7">
    <name type="scientific">Heliobacterium chlorum</name>
    <dbReference type="NCBI Taxonomy" id="2698"/>
    <lineage>
        <taxon>Bacteria</taxon>
        <taxon>Bacillati</taxon>
        <taxon>Bacillota</taxon>
        <taxon>Clostridia</taxon>
        <taxon>Eubacteriales</taxon>
        <taxon>Heliobacteriaceae</taxon>
        <taxon>Heliobacterium</taxon>
    </lineage>
</organism>
<dbReference type="HAMAP" id="MF_01077">
    <property type="entry name" value="RimP"/>
    <property type="match status" value="1"/>
</dbReference>
<comment type="function">
    <text evidence="3">Required for maturation of 30S ribosomal subunits.</text>
</comment>
<comment type="subcellular location">
    <subcellularLocation>
        <location evidence="3">Cytoplasm</location>
    </subcellularLocation>
</comment>
<comment type="caution">
    <text evidence="6">The sequence shown here is derived from an EMBL/GenBank/DDBJ whole genome shotgun (WGS) entry which is preliminary data.</text>
</comment>
<dbReference type="PANTHER" id="PTHR33867">
    <property type="entry name" value="RIBOSOME MATURATION FACTOR RIMP"/>
    <property type="match status" value="1"/>
</dbReference>
<dbReference type="CDD" id="cd01734">
    <property type="entry name" value="YlxS_C"/>
    <property type="match status" value="1"/>
</dbReference>
<evidence type="ECO:0000313" key="6">
    <source>
        <dbReference type="EMBL" id="MBC9786045.1"/>
    </source>
</evidence>
<evidence type="ECO:0000313" key="7">
    <source>
        <dbReference type="Proteomes" id="UP000617402"/>
    </source>
</evidence>